<protein>
    <recommendedName>
        <fullName evidence="3">Lipoprotein</fullName>
    </recommendedName>
</protein>
<reference evidence="1 2" key="1">
    <citation type="submission" date="2023-10" db="EMBL/GenBank/DDBJ databases">
        <title>Wastewater isolates of ESBL- and carbapenemase-producing Gram-negative bacteria from New Zealand.</title>
        <authorList>
            <person name="Straub C."/>
            <person name="Weaver L."/>
            <person name="Cornelius A."/>
            <person name="Mcgill E."/>
            <person name="Dyet K."/>
            <person name="White L."/>
            <person name="Pattis I."/>
        </authorList>
    </citation>
    <scope>NUCLEOTIDE SEQUENCE [LARGE SCALE GENOMIC DNA]</scope>
    <source>
        <strain evidence="1 2">ESBL09</strain>
    </source>
</reference>
<evidence type="ECO:0000313" key="2">
    <source>
        <dbReference type="Proteomes" id="UP001331691"/>
    </source>
</evidence>
<organism evidence="1 2">
    <name type="scientific">Kluyvera ascorbata</name>
    <dbReference type="NCBI Taxonomy" id="51288"/>
    <lineage>
        <taxon>Bacteria</taxon>
        <taxon>Pseudomonadati</taxon>
        <taxon>Pseudomonadota</taxon>
        <taxon>Gammaproteobacteria</taxon>
        <taxon>Enterobacterales</taxon>
        <taxon>Enterobacteriaceae</taxon>
        <taxon>Kluyvera</taxon>
    </lineage>
</organism>
<dbReference type="EMBL" id="JAZKKV010000001">
    <property type="protein sequence ID" value="MEE9654126.1"/>
    <property type="molecule type" value="Genomic_DNA"/>
</dbReference>
<evidence type="ECO:0008006" key="3">
    <source>
        <dbReference type="Google" id="ProtNLM"/>
    </source>
</evidence>
<evidence type="ECO:0000313" key="1">
    <source>
        <dbReference type="EMBL" id="MEE9654126.1"/>
    </source>
</evidence>
<proteinExistence type="predicted"/>
<accession>A0AB35X6Z6</accession>
<dbReference type="PROSITE" id="PS51257">
    <property type="entry name" value="PROKAR_LIPOPROTEIN"/>
    <property type="match status" value="1"/>
</dbReference>
<name>A0AB35X6Z6_9ENTR</name>
<dbReference type="AlphaFoldDB" id="A0AB35X6Z6"/>
<gene>
    <name evidence="1" type="ORF">V4836_08135</name>
</gene>
<dbReference type="RefSeq" id="WP_331388071.1">
    <property type="nucleotide sequence ID" value="NZ_JAZKKV010000001.1"/>
</dbReference>
<keyword evidence="2" id="KW-1185">Reference proteome</keyword>
<sequence length="189" mass="20618">MKKLIIVVLIASTLSGCVVNLPFNNRLDFESVSKMKNVEVQPKPVINITWNPVDFPTRIDNQGADGFVGGGSQTRLPTGIAITNRVEEAISQYADLKKSGTELNINVLEARSGFEYSAGLFNVTPGMDVGKCHLKVQITYNGQMWVGEYFSNNSDPKIGASSQTAILEKAWNDVAVQLATDVANHMRAK</sequence>
<dbReference type="Proteomes" id="UP001331691">
    <property type="component" value="Unassembled WGS sequence"/>
</dbReference>
<comment type="caution">
    <text evidence="1">The sequence shown here is derived from an EMBL/GenBank/DDBJ whole genome shotgun (WGS) entry which is preliminary data.</text>
</comment>